<dbReference type="SMART" id="SM00220">
    <property type="entry name" value="S_TKc"/>
    <property type="match status" value="1"/>
</dbReference>
<evidence type="ECO:0000256" key="4">
    <source>
        <dbReference type="ARBA" id="ARBA00022777"/>
    </source>
</evidence>
<dbReference type="Proteomes" id="UP000243217">
    <property type="component" value="Unassembled WGS sequence"/>
</dbReference>
<protein>
    <submittedName>
        <fullName evidence="9">Kinase Yak1</fullName>
    </submittedName>
</protein>
<dbReference type="GO" id="GO:0004674">
    <property type="term" value="F:protein serine/threonine kinase activity"/>
    <property type="evidence" value="ECO:0007669"/>
    <property type="project" value="UniProtKB-KW"/>
</dbReference>
<name>A0A1V9Y7D0_9STRA</name>
<evidence type="ECO:0000313" key="10">
    <source>
        <dbReference type="Proteomes" id="UP000243217"/>
    </source>
</evidence>
<dbReference type="PROSITE" id="PS00107">
    <property type="entry name" value="PROTEIN_KINASE_ATP"/>
    <property type="match status" value="1"/>
</dbReference>
<keyword evidence="10" id="KW-1185">Reference proteome</keyword>
<evidence type="ECO:0000256" key="5">
    <source>
        <dbReference type="ARBA" id="ARBA00022840"/>
    </source>
</evidence>
<dbReference type="GO" id="GO:0005737">
    <property type="term" value="C:cytoplasm"/>
    <property type="evidence" value="ECO:0007669"/>
    <property type="project" value="TreeGrafter"/>
</dbReference>
<dbReference type="STRING" id="74557.A0A1V9Y7D0"/>
<evidence type="ECO:0000256" key="1">
    <source>
        <dbReference type="ARBA" id="ARBA00022527"/>
    </source>
</evidence>
<dbReference type="PROSITE" id="PS50011">
    <property type="entry name" value="PROTEIN_KINASE_DOM"/>
    <property type="match status" value="1"/>
</dbReference>
<evidence type="ECO:0000256" key="7">
    <source>
        <dbReference type="SAM" id="MobiDB-lite"/>
    </source>
</evidence>
<organism evidence="9 10">
    <name type="scientific">Thraustotheca clavata</name>
    <dbReference type="NCBI Taxonomy" id="74557"/>
    <lineage>
        <taxon>Eukaryota</taxon>
        <taxon>Sar</taxon>
        <taxon>Stramenopiles</taxon>
        <taxon>Oomycota</taxon>
        <taxon>Saprolegniomycetes</taxon>
        <taxon>Saprolegniales</taxon>
        <taxon>Achlyaceae</taxon>
        <taxon>Thraustotheca</taxon>
    </lineage>
</organism>
<dbReference type="PROSITE" id="PS00108">
    <property type="entry name" value="PROTEIN_KINASE_ST"/>
    <property type="match status" value="1"/>
</dbReference>
<feature type="compositionally biased region" description="Basic and acidic residues" evidence="7">
    <location>
        <begin position="555"/>
        <end position="564"/>
    </location>
</feature>
<evidence type="ECO:0000313" key="9">
    <source>
        <dbReference type="EMBL" id="OQR81631.1"/>
    </source>
</evidence>
<keyword evidence="5 6" id="KW-0067">ATP-binding</keyword>
<dbReference type="PANTHER" id="PTHR24058">
    <property type="entry name" value="DUAL SPECIFICITY PROTEIN KINASE"/>
    <property type="match status" value="1"/>
</dbReference>
<keyword evidence="4 9" id="KW-0418">Kinase</keyword>
<dbReference type="InterPro" id="IPR008271">
    <property type="entry name" value="Ser/Thr_kinase_AS"/>
</dbReference>
<keyword evidence="2" id="KW-0808">Transferase</keyword>
<dbReference type="SUPFAM" id="SSF56112">
    <property type="entry name" value="Protein kinase-like (PK-like)"/>
    <property type="match status" value="1"/>
</dbReference>
<evidence type="ECO:0000256" key="6">
    <source>
        <dbReference type="PROSITE-ProRule" id="PRU10141"/>
    </source>
</evidence>
<dbReference type="OrthoDB" id="9332038at2759"/>
<dbReference type="AlphaFoldDB" id="A0A1V9Y7D0"/>
<keyword evidence="3 6" id="KW-0547">Nucleotide-binding</keyword>
<keyword evidence="1" id="KW-0723">Serine/threonine-protein kinase</keyword>
<dbReference type="Gene3D" id="1.10.510.10">
    <property type="entry name" value="Transferase(Phosphotransferase) domain 1"/>
    <property type="match status" value="1"/>
</dbReference>
<dbReference type="Gene3D" id="3.30.200.20">
    <property type="entry name" value="Phosphorylase Kinase, domain 1"/>
    <property type="match status" value="1"/>
</dbReference>
<dbReference type="EMBL" id="JNBS01004940">
    <property type="protein sequence ID" value="OQR81631.1"/>
    <property type="molecule type" value="Genomic_DNA"/>
</dbReference>
<feature type="binding site" evidence="6">
    <location>
        <position position="101"/>
    </location>
    <ligand>
        <name>ATP</name>
        <dbReference type="ChEBI" id="CHEBI:30616"/>
    </ligand>
</feature>
<comment type="caution">
    <text evidence="9">The sequence shown here is derived from an EMBL/GenBank/DDBJ whole genome shotgun (WGS) entry which is preliminary data.</text>
</comment>
<gene>
    <name evidence="9" type="ORF">THRCLA_11562</name>
</gene>
<proteinExistence type="predicted"/>
<dbReference type="PANTHER" id="PTHR24058:SF17">
    <property type="entry name" value="HOMEODOMAIN INTERACTING PROTEIN KINASE, ISOFORM D"/>
    <property type="match status" value="1"/>
</dbReference>
<dbReference type="InterPro" id="IPR017441">
    <property type="entry name" value="Protein_kinase_ATP_BS"/>
</dbReference>
<dbReference type="GO" id="GO:0005524">
    <property type="term" value="F:ATP binding"/>
    <property type="evidence" value="ECO:0007669"/>
    <property type="project" value="UniProtKB-UniRule"/>
</dbReference>
<dbReference type="Pfam" id="PF00069">
    <property type="entry name" value="Pkinase"/>
    <property type="match status" value="1"/>
</dbReference>
<reference evidence="9 10" key="1">
    <citation type="journal article" date="2014" name="Genome Biol. Evol.">
        <title>The secreted proteins of Achlya hypogyna and Thraustotheca clavata identify the ancestral oomycete secretome and reveal gene acquisitions by horizontal gene transfer.</title>
        <authorList>
            <person name="Misner I."/>
            <person name="Blouin N."/>
            <person name="Leonard G."/>
            <person name="Richards T.A."/>
            <person name="Lane C.E."/>
        </authorList>
    </citation>
    <scope>NUCLEOTIDE SEQUENCE [LARGE SCALE GENOMIC DNA]</scope>
    <source>
        <strain evidence="9 10">ATCC 34112</strain>
    </source>
</reference>
<dbReference type="InterPro" id="IPR011009">
    <property type="entry name" value="Kinase-like_dom_sf"/>
</dbReference>
<evidence type="ECO:0000256" key="3">
    <source>
        <dbReference type="ARBA" id="ARBA00022741"/>
    </source>
</evidence>
<dbReference type="InterPro" id="IPR000719">
    <property type="entry name" value="Prot_kinase_dom"/>
</dbReference>
<dbReference type="InterPro" id="IPR050494">
    <property type="entry name" value="Ser_Thr_dual-spec_kinase"/>
</dbReference>
<dbReference type="GO" id="GO:0004713">
    <property type="term" value="F:protein tyrosine kinase activity"/>
    <property type="evidence" value="ECO:0007669"/>
    <property type="project" value="TreeGrafter"/>
</dbReference>
<feature type="region of interest" description="Disordered" evidence="7">
    <location>
        <begin position="536"/>
        <end position="595"/>
    </location>
</feature>
<evidence type="ECO:0000256" key="2">
    <source>
        <dbReference type="ARBA" id="ARBA00022679"/>
    </source>
</evidence>
<evidence type="ECO:0000259" key="8">
    <source>
        <dbReference type="PROSITE" id="PS50011"/>
    </source>
</evidence>
<feature type="domain" description="Protein kinase" evidence="8">
    <location>
        <begin position="72"/>
        <end position="413"/>
    </location>
</feature>
<sequence length="595" mass="68681">MSVLSKLTTCLADTYAKCGLNYKSPPRVERRVLTKKSQVTSNNGWDNADNNIVLRVRDLLTVTSKSGQPKSFVVLDLLGQGTFGQVFRCQDVETKEFVAIKIIRNHPSYYKQALVEVHVSMLLHQGSQTSQNQQHVVQLQDYFMFQNHLCLVFELLSINLYELISQNNFRGLPLTVVRGFITQLLKSLIVLQESNIIHCDLKPENILLVGSDQTFTITDETPDMSKRQVPMIKLIDFGSACLENETVYSYIQSRFYRSPEVLLGCPYNGAIDMWSLGCISVEIFLGLPLFPGVSEYDQLRLIIDTLEMPPQYMLEGGSNVAKFFHSKSTYVLKTPQEYATEYRTSANVSKRYFKHSALDDIIHAYPIPRNASDDEREKEIHARHVFCHFLKGFLAIDPAARWTPEQALSHPFITGNTFDPSFKPIKPPRRLRRRLRPPMASMPPQWGYFSPPCNIPRPPPTMGDPYYSFMPYPQSCPIPVCHNAPPMYIHPTMYQQLPPPTQMPDPFYPYEWDYPPPYFYYNGGYEDMPYYSNGVPYKQKSPPQKEPQKYPYLVDDYRPRENSKTIHNAQNRKWSRRRKPRGTSLEEQFGSKLDL</sequence>
<accession>A0A1V9Y7D0</accession>